<accession>A0A6J5R9P7</accession>
<sequence>MNQITARTRKGPPCQYQLLKLVDEHRAALDEALAHKEITGKAIELWLSDKGVEWRQFNVNRHRRGDCGCSR</sequence>
<reference evidence="1" key="1">
    <citation type="submission" date="2020-05" db="EMBL/GenBank/DDBJ databases">
        <authorList>
            <person name="Chiriac C."/>
            <person name="Salcher M."/>
            <person name="Ghai R."/>
            <person name="Kavagutti S V."/>
        </authorList>
    </citation>
    <scope>NUCLEOTIDE SEQUENCE</scope>
</reference>
<proteinExistence type="predicted"/>
<organism evidence="1">
    <name type="scientific">uncultured Caudovirales phage</name>
    <dbReference type="NCBI Taxonomy" id="2100421"/>
    <lineage>
        <taxon>Viruses</taxon>
        <taxon>Duplodnaviria</taxon>
        <taxon>Heunggongvirae</taxon>
        <taxon>Uroviricota</taxon>
        <taxon>Caudoviricetes</taxon>
        <taxon>Peduoviridae</taxon>
        <taxon>Maltschvirus</taxon>
        <taxon>Maltschvirus maltsch</taxon>
    </lineage>
</organism>
<dbReference type="EMBL" id="LR797135">
    <property type="protein sequence ID" value="CAB4189355.1"/>
    <property type="molecule type" value="Genomic_DNA"/>
</dbReference>
<gene>
    <name evidence="1" type="ORF">UFOVP1184_28</name>
</gene>
<protein>
    <submittedName>
        <fullName evidence="1">Uncharacterized protein</fullName>
    </submittedName>
</protein>
<evidence type="ECO:0000313" key="1">
    <source>
        <dbReference type="EMBL" id="CAB4189355.1"/>
    </source>
</evidence>
<name>A0A6J5R9P7_9CAUD</name>